<dbReference type="Gene3D" id="3.30.565.10">
    <property type="entry name" value="Histidine kinase-like ATPase, C-terminal domain"/>
    <property type="match status" value="1"/>
</dbReference>
<dbReference type="Pfam" id="PF02518">
    <property type="entry name" value="HATPase_c"/>
    <property type="match status" value="1"/>
</dbReference>
<keyword evidence="7 13" id="KW-0418">Kinase</keyword>
<dbReference type="PROSITE" id="PS50109">
    <property type="entry name" value="HIS_KIN"/>
    <property type="match status" value="1"/>
</dbReference>
<dbReference type="Proteomes" id="UP000655287">
    <property type="component" value="Unassembled WGS sequence"/>
</dbReference>
<evidence type="ECO:0000256" key="2">
    <source>
        <dbReference type="ARBA" id="ARBA00004236"/>
    </source>
</evidence>
<comment type="catalytic activity">
    <reaction evidence="1">
        <text>ATP + protein L-histidine = ADP + protein N-phospho-L-histidine.</text>
        <dbReference type="EC" id="2.7.13.3"/>
    </reaction>
</comment>
<dbReference type="SUPFAM" id="SSF47384">
    <property type="entry name" value="Homodimeric domain of signal transducing histidine kinase"/>
    <property type="match status" value="1"/>
</dbReference>
<evidence type="ECO:0000256" key="4">
    <source>
        <dbReference type="ARBA" id="ARBA00022553"/>
    </source>
</evidence>
<evidence type="ECO:0000256" key="9">
    <source>
        <dbReference type="ARBA" id="ARBA00023012"/>
    </source>
</evidence>
<dbReference type="PANTHER" id="PTHR43304:SF1">
    <property type="entry name" value="PAC DOMAIN-CONTAINING PROTEIN"/>
    <property type="match status" value="1"/>
</dbReference>
<keyword evidence="6 10" id="KW-0812">Transmembrane</keyword>
<dbReference type="InterPro" id="IPR003661">
    <property type="entry name" value="HisK_dim/P_dom"/>
</dbReference>
<dbReference type="Pfam" id="PF05227">
    <property type="entry name" value="CHASE3"/>
    <property type="match status" value="1"/>
</dbReference>
<dbReference type="SMART" id="SM00387">
    <property type="entry name" value="HATPase_c"/>
    <property type="match status" value="1"/>
</dbReference>
<feature type="domain" description="Histidine kinase" evidence="11">
    <location>
        <begin position="306"/>
        <end position="520"/>
    </location>
</feature>
<dbReference type="GO" id="GO:0000155">
    <property type="term" value="F:phosphorelay sensor kinase activity"/>
    <property type="evidence" value="ECO:0007669"/>
    <property type="project" value="InterPro"/>
</dbReference>
<dbReference type="CDD" id="cd00082">
    <property type="entry name" value="HisKA"/>
    <property type="match status" value="1"/>
</dbReference>
<dbReference type="EC" id="2.7.13.3" evidence="3"/>
<gene>
    <name evidence="13" type="ORF">Sru01_38130</name>
</gene>
<dbReference type="PROSITE" id="PS50885">
    <property type="entry name" value="HAMP"/>
    <property type="match status" value="1"/>
</dbReference>
<evidence type="ECO:0000313" key="14">
    <source>
        <dbReference type="Proteomes" id="UP000655287"/>
    </source>
</evidence>
<evidence type="ECO:0000256" key="10">
    <source>
        <dbReference type="SAM" id="Phobius"/>
    </source>
</evidence>
<keyword evidence="5" id="KW-0808">Transferase</keyword>
<comment type="caution">
    <text evidence="13">The sequence shown here is derived from an EMBL/GenBank/DDBJ whole genome shotgun (WGS) entry which is preliminary data.</text>
</comment>
<dbReference type="InterPro" id="IPR003594">
    <property type="entry name" value="HATPase_dom"/>
</dbReference>
<dbReference type="InterPro" id="IPR005467">
    <property type="entry name" value="His_kinase_dom"/>
</dbReference>
<dbReference type="SUPFAM" id="SSF55874">
    <property type="entry name" value="ATPase domain of HSP90 chaperone/DNA topoisomerase II/histidine kinase"/>
    <property type="match status" value="1"/>
</dbReference>
<evidence type="ECO:0000259" key="11">
    <source>
        <dbReference type="PROSITE" id="PS50109"/>
    </source>
</evidence>
<name>A0A919R342_9ACTN</name>
<dbReference type="RefSeq" id="WP_239137550.1">
    <property type="nucleotide sequence ID" value="NZ_BOOU01000053.1"/>
</dbReference>
<keyword evidence="4" id="KW-0597">Phosphoprotein</keyword>
<feature type="transmembrane region" description="Helical" evidence="10">
    <location>
        <begin position="196"/>
        <end position="220"/>
    </location>
</feature>
<comment type="subcellular location">
    <subcellularLocation>
        <location evidence="2">Cell membrane</location>
    </subcellularLocation>
</comment>
<dbReference type="Gene3D" id="1.10.287.130">
    <property type="match status" value="1"/>
</dbReference>
<dbReference type="PRINTS" id="PR00344">
    <property type="entry name" value="BCTRLSENSOR"/>
</dbReference>
<evidence type="ECO:0000256" key="1">
    <source>
        <dbReference type="ARBA" id="ARBA00000085"/>
    </source>
</evidence>
<dbReference type="InterPro" id="IPR004358">
    <property type="entry name" value="Sig_transdc_His_kin-like_C"/>
</dbReference>
<feature type="transmembrane region" description="Helical" evidence="10">
    <location>
        <begin position="20"/>
        <end position="43"/>
    </location>
</feature>
<proteinExistence type="predicted"/>
<evidence type="ECO:0000256" key="8">
    <source>
        <dbReference type="ARBA" id="ARBA00022989"/>
    </source>
</evidence>
<keyword evidence="14" id="KW-1185">Reference proteome</keyword>
<dbReference type="EMBL" id="BOOU01000053">
    <property type="protein sequence ID" value="GII78831.1"/>
    <property type="molecule type" value="Genomic_DNA"/>
</dbReference>
<dbReference type="PANTHER" id="PTHR43304">
    <property type="entry name" value="PHYTOCHROME-LIKE PROTEIN CPH1"/>
    <property type="match status" value="1"/>
</dbReference>
<feature type="domain" description="HAMP" evidence="12">
    <location>
        <begin position="218"/>
        <end position="270"/>
    </location>
</feature>
<dbReference type="Pfam" id="PF00512">
    <property type="entry name" value="HisKA"/>
    <property type="match status" value="1"/>
</dbReference>
<dbReference type="AlphaFoldDB" id="A0A919R342"/>
<sequence length="545" mass="58786">MSVPGYGRRARWPRLSTRAWFGGTMAIMFLLAALSAAAGGMALSRTSEATELITRRLTPALLAAERLRGVLQDQRGSVHGYVLTGDPGFLASYREGRTAEQASAEALRRTLAGHVLLADLDTVGARVTEWRAGYADPSIAAVGGSGPGAVSTAGTARGRVLFEGVRAALDAQAENLTRARTAALRAADRATMWRDAVFVAILATVLLTLISVAVLLRYVILGPLDRLGSASRRVAGGDFGHVIDVRGPADITMLALDVDAIRRRITAELDISRDAERRLREQTDLLRTQAEELRRSNAELEQFAYVASHDLQEPVRKVTAFCQLLQRRYAGRLDERADEYIAFAIDGAKRMQTLVSELLTFSRVGREQAPSERVPLDEPLEAALADLTRLIEESGAVVERPALPEVVGDPGLLTMLWQNLLGNAIKFRAPDRAPKVGVGVRRAGDMWEVTVTDNGIGVEPRFAEKIFVIFQRLHGRGDYDGTGIGLALCKKIVEYHGGEIRLDTGAEQGARFVFTLPAADGPAGDLADRAAGVTRAPARTPADPG</sequence>
<dbReference type="CDD" id="cd06225">
    <property type="entry name" value="HAMP"/>
    <property type="match status" value="1"/>
</dbReference>
<dbReference type="GO" id="GO:0005886">
    <property type="term" value="C:plasma membrane"/>
    <property type="evidence" value="ECO:0007669"/>
    <property type="project" value="UniProtKB-SubCell"/>
</dbReference>
<dbReference type="InterPro" id="IPR003660">
    <property type="entry name" value="HAMP_dom"/>
</dbReference>
<protein>
    <recommendedName>
        <fullName evidence="3">histidine kinase</fullName>
        <ecNumber evidence="3">2.7.13.3</ecNumber>
    </recommendedName>
</protein>
<dbReference type="Gene3D" id="6.10.340.10">
    <property type="match status" value="1"/>
</dbReference>
<accession>A0A919R342</accession>
<keyword evidence="9" id="KW-0902">Two-component regulatory system</keyword>
<dbReference type="SMART" id="SM00388">
    <property type="entry name" value="HisKA"/>
    <property type="match status" value="1"/>
</dbReference>
<organism evidence="13 14">
    <name type="scientific">Sphaerisporangium rufum</name>
    <dbReference type="NCBI Taxonomy" id="1381558"/>
    <lineage>
        <taxon>Bacteria</taxon>
        <taxon>Bacillati</taxon>
        <taxon>Actinomycetota</taxon>
        <taxon>Actinomycetes</taxon>
        <taxon>Streptosporangiales</taxon>
        <taxon>Streptosporangiaceae</taxon>
        <taxon>Sphaerisporangium</taxon>
    </lineage>
</organism>
<dbReference type="InterPro" id="IPR036097">
    <property type="entry name" value="HisK_dim/P_sf"/>
</dbReference>
<keyword evidence="8 10" id="KW-1133">Transmembrane helix</keyword>
<evidence type="ECO:0000256" key="5">
    <source>
        <dbReference type="ARBA" id="ARBA00022679"/>
    </source>
</evidence>
<evidence type="ECO:0000256" key="3">
    <source>
        <dbReference type="ARBA" id="ARBA00012438"/>
    </source>
</evidence>
<dbReference type="SMART" id="SM00304">
    <property type="entry name" value="HAMP"/>
    <property type="match status" value="1"/>
</dbReference>
<dbReference type="InterPro" id="IPR036890">
    <property type="entry name" value="HATPase_C_sf"/>
</dbReference>
<evidence type="ECO:0000256" key="6">
    <source>
        <dbReference type="ARBA" id="ARBA00022692"/>
    </source>
</evidence>
<evidence type="ECO:0000313" key="13">
    <source>
        <dbReference type="EMBL" id="GII78831.1"/>
    </source>
</evidence>
<evidence type="ECO:0000259" key="12">
    <source>
        <dbReference type="PROSITE" id="PS50885"/>
    </source>
</evidence>
<keyword evidence="10" id="KW-0472">Membrane</keyword>
<dbReference type="InterPro" id="IPR007891">
    <property type="entry name" value="CHASE3"/>
</dbReference>
<evidence type="ECO:0000256" key="7">
    <source>
        <dbReference type="ARBA" id="ARBA00022777"/>
    </source>
</evidence>
<dbReference type="InterPro" id="IPR052162">
    <property type="entry name" value="Sensor_kinase/Photoreceptor"/>
</dbReference>
<reference evidence="13" key="1">
    <citation type="submission" date="2021-01" db="EMBL/GenBank/DDBJ databases">
        <title>Whole genome shotgun sequence of Sphaerisporangium rufum NBRC 109079.</title>
        <authorList>
            <person name="Komaki H."/>
            <person name="Tamura T."/>
        </authorList>
    </citation>
    <scope>NUCLEOTIDE SEQUENCE</scope>
    <source>
        <strain evidence="13">NBRC 109079</strain>
    </source>
</reference>